<reference evidence="3 4" key="1">
    <citation type="submission" date="2020-08" db="EMBL/GenBank/DDBJ databases">
        <title>Plant Genome Project.</title>
        <authorList>
            <person name="Zhang R.-G."/>
        </authorList>
    </citation>
    <scope>NUCLEOTIDE SEQUENCE [LARGE SCALE GENOMIC DNA]</scope>
    <source>
        <tissue evidence="3">Rhizome</tissue>
    </source>
</reference>
<feature type="coiled-coil region" evidence="1">
    <location>
        <begin position="212"/>
        <end position="246"/>
    </location>
</feature>
<evidence type="ECO:0000256" key="2">
    <source>
        <dbReference type="SAM" id="MobiDB-lite"/>
    </source>
</evidence>
<dbReference type="Proteomes" id="UP000734854">
    <property type="component" value="Unassembled WGS sequence"/>
</dbReference>
<proteinExistence type="predicted"/>
<dbReference type="AlphaFoldDB" id="A0A8J5GDI1"/>
<comment type="caution">
    <text evidence="3">The sequence shown here is derived from an EMBL/GenBank/DDBJ whole genome shotgun (WGS) entry which is preliminary data.</text>
</comment>
<evidence type="ECO:0000313" key="3">
    <source>
        <dbReference type="EMBL" id="KAG6506156.1"/>
    </source>
</evidence>
<feature type="compositionally biased region" description="Polar residues" evidence="2">
    <location>
        <begin position="519"/>
        <end position="529"/>
    </location>
</feature>
<feature type="coiled-coil region" evidence="1">
    <location>
        <begin position="291"/>
        <end position="399"/>
    </location>
</feature>
<evidence type="ECO:0000256" key="1">
    <source>
        <dbReference type="SAM" id="Coils"/>
    </source>
</evidence>
<protein>
    <submittedName>
        <fullName evidence="3">Uncharacterized protein</fullName>
    </submittedName>
</protein>
<feature type="region of interest" description="Disordered" evidence="2">
    <location>
        <begin position="514"/>
        <end position="554"/>
    </location>
</feature>
<dbReference type="PANTHER" id="PTHR31071">
    <property type="entry name" value="GB|AAF24581.1"/>
    <property type="match status" value="1"/>
</dbReference>
<dbReference type="PANTHER" id="PTHR31071:SF2">
    <property type="entry name" value="ACTIN CYTOSKELETON-REGULATORY COMPLEX PAN-LIKE PROTEIN"/>
    <property type="match status" value="1"/>
</dbReference>
<dbReference type="OrthoDB" id="1927957at2759"/>
<dbReference type="InterPro" id="IPR043424">
    <property type="entry name" value="BLT-like"/>
</dbReference>
<keyword evidence="4" id="KW-1185">Reference proteome</keyword>
<sequence>MGRAAARSRIPETGAPAVGSHEATTPPPLEILPKRARRIRHRIKNLPFLVERRSRPSTPLVRWQLHDAAGMAPELAVLERTGECGAAGVFSARKLAAALWHLHVVEVVDGRLGGSGPRLGFEPNSRQLHSLKIASHDRTDLHASISYEHVGPTSPSVNVTLRTLEESSTHLGYALEKATKWDDEFIRSRMEVHQNHGQLKVFKDRRKTASAISFLQAELEQAHYCINRLENEKQSTKKKVDHIMKKLVEEKASWKSKEHHKVRNAIESIKYDRDRERKMHKRIEIMNSELVNELAQAKLSANQHLQDYEKERKAREHIEEVCEELVKQMGDDKVEIETLTKESMKIREELEEERRMLQMAEVWREERVHLKLVDAKITLEEKHAELNKLQADLDTFLRIHSGTNADVSVLKEAEMLRDAVSLMKFNAVEFHYQPPPSSGDIFSVFEELQPGEETNAKDIEQCSGYKPASTHACNTHSASPDTDIFLEDPMNIYANGTLDGDKDTENDRLEIMSYGEGQGSCTSPGSDPSANGIHEESHASASGSSEVCSRTTRQSRKKMLSIGKLWRSSFVSNSNNKKTQVETNKKILNARMLNATLSPDMDSGEVDPSSPSVGMQRSCDSTNSCISRGMQGCSDLPGETKDHSLKKKLLEARVKSPRFQLRHVLKH</sequence>
<evidence type="ECO:0000313" key="4">
    <source>
        <dbReference type="Proteomes" id="UP000734854"/>
    </source>
</evidence>
<name>A0A8J5GDI1_ZINOF</name>
<dbReference type="EMBL" id="JACMSC010000009">
    <property type="protein sequence ID" value="KAG6506156.1"/>
    <property type="molecule type" value="Genomic_DNA"/>
</dbReference>
<feature type="region of interest" description="Disordered" evidence="2">
    <location>
        <begin position="1"/>
        <end position="29"/>
    </location>
</feature>
<accession>A0A8J5GDI1</accession>
<keyword evidence="1" id="KW-0175">Coiled coil</keyword>
<gene>
    <name evidence="3" type="ORF">ZIOFF_031474</name>
</gene>
<organism evidence="3 4">
    <name type="scientific">Zingiber officinale</name>
    <name type="common">Ginger</name>
    <name type="synonym">Amomum zingiber</name>
    <dbReference type="NCBI Taxonomy" id="94328"/>
    <lineage>
        <taxon>Eukaryota</taxon>
        <taxon>Viridiplantae</taxon>
        <taxon>Streptophyta</taxon>
        <taxon>Embryophyta</taxon>
        <taxon>Tracheophyta</taxon>
        <taxon>Spermatophyta</taxon>
        <taxon>Magnoliopsida</taxon>
        <taxon>Liliopsida</taxon>
        <taxon>Zingiberales</taxon>
        <taxon>Zingiberaceae</taxon>
        <taxon>Zingiber</taxon>
    </lineage>
</organism>